<sequence length="75" mass="8305">MPVETLSIRNRSAIGRFPSGTLVLEDPDKVKPDTKWTCSTWLRQCCKGCCWHKKTDVDSTDATNDANDTASIGMT</sequence>
<dbReference type="Proteomes" id="UP001529510">
    <property type="component" value="Unassembled WGS sequence"/>
</dbReference>
<gene>
    <name evidence="1" type="ORF">M9458_046913</name>
</gene>
<reference evidence="1 2" key="1">
    <citation type="submission" date="2024-05" db="EMBL/GenBank/DDBJ databases">
        <title>Genome sequencing and assembly of Indian major carp, Cirrhinus mrigala (Hamilton, 1822).</title>
        <authorList>
            <person name="Mohindra V."/>
            <person name="Chowdhury L.M."/>
            <person name="Lal K."/>
            <person name="Jena J.K."/>
        </authorList>
    </citation>
    <scope>NUCLEOTIDE SEQUENCE [LARGE SCALE GENOMIC DNA]</scope>
    <source>
        <strain evidence="1">CM1030</strain>
        <tissue evidence="1">Blood</tissue>
    </source>
</reference>
<comment type="caution">
    <text evidence="1">The sequence shown here is derived from an EMBL/GenBank/DDBJ whole genome shotgun (WGS) entry which is preliminary data.</text>
</comment>
<keyword evidence="2" id="KW-1185">Reference proteome</keyword>
<organism evidence="1 2">
    <name type="scientific">Cirrhinus mrigala</name>
    <name type="common">Mrigala</name>
    <dbReference type="NCBI Taxonomy" id="683832"/>
    <lineage>
        <taxon>Eukaryota</taxon>
        <taxon>Metazoa</taxon>
        <taxon>Chordata</taxon>
        <taxon>Craniata</taxon>
        <taxon>Vertebrata</taxon>
        <taxon>Euteleostomi</taxon>
        <taxon>Actinopterygii</taxon>
        <taxon>Neopterygii</taxon>
        <taxon>Teleostei</taxon>
        <taxon>Ostariophysi</taxon>
        <taxon>Cypriniformes</taxon>
        <taxon>Cyprinidae</taxon>
        <taxon>Labeoninae</taxon>
        <taxon>Labeonini</taxon>
        <taxon>Cirrhinus</taxon>
    </lineage>
</organism>
<name>A0ABD0N9T1_CIRMR</name>
<evidence type="ECO:0000313" key="1">
    <source>
        <dbReference type="EMBL" id="KAL0158837.1"/>
    </source>
</evidence>
<dbReference type="AlphaFoldDB" id="A0ABD0N9T1"/>
<proteinExistence type="predicted"/>
<accession>A0ABD0N9T1</accession>
<protein>
    <submittedName>
        <fullName evidence="1">Uncharacterized protein</fullName>
    </submittedName>
</protein>
<feature type="non-terminal residue" evidence="1">
    <location>
        <position position="75"/>
    </location>
</feature>
<dbReference type="EMBL" id="JAMKFB020000023">
    <property type="protein sequence ID" value="KAL0158837.1"/>
    <property type="molecule type" value="Genomic_DNA"/>
</dbReference>
<evidence type="ECO:0000313" key="2">
    <source>
        <dbReference type="Proteomes" id="UP001529510"/>
    </source>
</evidence>